<organism evidence="7 8">
    <name type="scientific">Papaver atlanticum</name>
    <dbReference type="NCBI Taxonomy" id="357466"/>
    <lineage>
        <taxon>Eukaryota</taxon>
        <taxon>Viridiplantae</taxon>
        <taxon>Streptophyta</taxon>
        <taxon>Embryophyta</taxon>
        <taxon>Tracheophyta</taxon>
        <taxon>Spermatophyta</taxon>
        <taxon>Magnoliopsida</taxon>
        <taxon>Ranunculales</taxon>
        <taxon>Papaveraceae</taxon>
        <taxon>Papaveroideae</taxon>
        <taxon>Papaver</taxon>
    </lineage>
</organism>
<evidence type="ECO:0000259" key="6">
    <source>
        <dbReference type="Pfam" id="PF04873"/>
    </source>
</evidence>
<keyword evidence="3" id="KW-0936">Ethylene signaling pathway</keyword>
<sequence>MKNFDEEAYKTNIDVEDKAEDKEEVEEEDGHDEEEEIGIDELENRMWMDKLLLRKLKLKESKKLGTDEDRLSNSKAIVKQEKSRRKKMSRAQDAILKYMIKTMDVCDAQGFVYGIIPARGKPVTGSSDNLRAWWKEKVKFHKTAPEAIAKLISPVTTQLDVEKEALVTSYMHHLQHLQDTTLGSLLSALMQHCVPPQKKFPLEKGICPPWWPTGEEPWWGDQGLLAKEEGPPPYRKPHDLKKAWKVSTLTAVIKHMSPDFKNVRRLVVQSKYLQNRMTAKETLTWSNIVTQEEALCDHLNDSLNISCSSAMKEKEEEDDFNSIHLIITDEVERDWFSMSYGEKRKPEIDQQLEVDLIYTCQNKECPQSVMEFGFAHKNTRTDHESVCVYRDENNASNFALTNDPRSDERHGDRMLHKSSSGGSSTATPTSELQEVLADVAGNNGIPGGQQGRVEDHPDMEVAFERQREEMTPIYGTDTEGILSQSQEETSIWDMKFVWDLDDN</sequence>
<evidence type="ECO:0000256" key="5">
    <source>
        <dbReference type="SAM" id="MobiDB-lite"/>
    </source>
</evidence>
<dbReference type="GO" id="GO:0005634">
    <property type="term" value="C:nucleus"/>
    <property type="evidence" value="ECO:0007669"/>
    <property type="project" value="UniProtKB-SubCell"/>
</dbReference>
<dbReference type="GO" id="GO:0009873">
    <property type="term" value="P:ethylene-activated signaling pathway"/>
    <property type="evidence" value="ECO:0007669"/>
    <property type="project" value="UniProtKB-KW"/>
</dbReference>
<dbReference type="Proteomes" id="UP001202328">
    <property type="component" value="Unassembled WGS sequence"/>
</dbReference>
<feature type="compositionally biased region" description="Acidic residues" evidence="5">
    <location>
        <begin position="22"/>
        <end position="40"/>
    </location>
</feature>
<gene>
    <name evidence="7" type="ORF">MKW98_023257</name>
</gene>
<evidence type="ECO:0000256" key="1">
    <source>
        <dbReference type="ARBA" id="ARBA00004123"/>
    </source>
</evidence>
<feature type="region of interest" description="Disordered" evidence="5">
    <location>
        <begin position="1"/>
        <end position="40"/>
    </location>
</feature>
<keyword evidence="8" id="KW-1185">Reference proteome</keyword>
<evidence type="ECO:0000256" key="4">
    <source>
        <dbReference type="ARBA" id="ARBA00023242"/>
    </source>
</evidence>
<comment type="subcellular location">
    <subcellularLocation>
        <location evidence="1">Nucleus</location>
    </subcellularLocation>
</comment>
<dbReference type="InterPro" id="IPR047091">
    <property type="entry name" value="EIN3-like_DNA-bd"/>
</dbReference>
<feature type="compositionally biased region" description="Basic and acidic residues" evidence="5">
    <location>
        <begin position="404"/>
        <end position="415"/>
    </location>
</feature>
<comment type="caution">
    <text evidence="7">The sequence shown here is derived from an EMBL/GenBank/DDBJ whole genome shotgun (WGS) entry which is preliminary data.</text>
</comment>
<dbReference type="GO" id="GO:0003700">
    <property type="term" value="F:DNA-binding transcription factor activity"/>
    <property type="evidence" value="ECO:0007669"/>
    <property type="project" value="InterPro"/>
</dbReference>
<dbReference type="InterPro" id="IPR006957">
    <property type="entry name" value="EIN3"/>
</dbReference>
<dbReference type="Gene3D" id="1.10.3180.10">
    <property type="entry name" value="DNA-binding domain of EIN3-like"/>
    <property type="match status" value="2"/>
</dbReference>
<comment type="similarity">
    <text evidence="2">Belongs to the EIN3 family.</text>
</comment>
<evidence type="ECO:0000313" key="8">
    <source>
        <dbReference type="Proteomes" id="UP001202328"/>
    </source>
</evidence>
<feature type="domain" description="Ethylene insensitive 3-like DNA-binding" evidence="6">
    <location>
        <begin position="40"/>
        <end position="293"/>
    </location>
</feature>
<dbReference type="PANTHER" id="PTHR33305">
    <property type="entry name" value="ETHYLENE INSENSITIVE 3-LIKE 2 PROTEIN"/>
    <property type="match status" value="1"/>
</dbReference>
<protein>
    <recommendedName>
        <fullName evidence="6">Ethylene insensitive 3-like DNA-binding domain-containing protein</fullName>
    </recommendedName>
</protein>
<evidence type="ECO:0000256" key="2">
    <source>
        <dbReference type="ARBA" id="ARBA00009416"/>
    </source>
</evidence>
<dbReference type="SUPFAM" id="SSF116768">
    <property type="entry name" value="DNA-binding domain of EIN3-like"/>
    <property type="match status" value="1"/>
</dbReference>
<dbReference type="GO" id="GO:0003677">
    <property type="term" value="F:DNA binding"/>
    <property type="evidence" value="ECO:0007669"/>
    <property type="project" value="TreeGrafter"/>
</dbReference>
<feature type="compositionally biased region" description="Basic and acidic residues" evidence="5">
    <location>
        <begin position="1"/>
        <end position="21"/>
    </location>
</feature>
<dbReference type="PANTHER" id="PTHR33305:SF29">
    <property type="entry name" value="ETHYLENE INSENSITIVE 3-LIKE 5 PROTEIN"/>
    <property type="match status" value="1"/>
</dbReference>
<evidence type="ECO:0000256" key="3">
    <source>
        <dbReference type="ARBA" id="ARBA00022745"/>
    </source>
</evidence>
<dbReference type="AlphaFoldDB" id="A0AAD4TDX9"/>
<feature type="region of interest" description="Disordered" evidence="5">
    <location>
        <begin position="397"/>
        <end position="429"/>
    </location>
</feature>
<reference evidence="7" key="1">
    <citation type="submission" date="2022-04" db="EMBL/GenBank/DDBJ databases">
        <title>A functionally conserved STORR gene fusion in Papaver species that diverged 16.8 million years ago.</title>
        <authorList>
            <person name="Catania T."/>
        </authorList>
    </citation>
    <scope>NUCLEOTIDE SEQUENCE</scope>
    <source>
        <strain evidence="7">S-188037</strain>
    </source>
</reference>
<dbReference type="EMBL" id="JAJJMB010003142">
    <property type="protein sequence ID" value="KAI3949320.1"/>
    <property type="molecule type" value="Genomic_DNA"/>
</dbReference>
<accession>A0AAD4TDX9</accession>
<name>A0AAD4TDX9_9MAGN</name>
<dbReference type="Pfam" id="PF04873">
    <property type="entry name" value="EIN3_DNA-bd"/>
    <property type="match status" value="1"/>
</dbReference>
<proteinExistence type="inferred from homology"/>
<evidence type="ECO:0000313" key="7">
    <source>
        <dbReference type="EMBL" id="KAI3949320.1"/>
    </source>
</evidence>
<dbReference type="InterPro" id="IPR023278">
    <property type="entry name" value="Ethylene_insens-like_DNA-bd"/>
</dbReference>
<keyword evidence="4" id="KW-0539">Nucleus</keyword>
<dbReference type="FunFam" id="1.10.3180.10:FF:000001">
    <property type="entry name" value="Ethylene insensitive 3-like 1"/>
    <property type="match status" value="1"/>
</dbReference>